<dbReference type="EMBL" id="JBHSNO010000005">
    <property type="protein sequence ID" value="MFC5589239.1"/>
    <property type="molecule type" value="Genomic_DNA"/>
</dbReference>
<dbReference type="RefSeq" id="WP_381433583.1">
    <property type="nucleotide sequence ID" value="NZ_JBHSNO010000005.1"/>
</dbReference>
<dbReference type="Gene3D" id="1.20.120.650">
    <property type="entry name" value="Colicin D"/>
    <property type="match status" value="1"/>
</dbReference>
<reference evidence="3" key="1">
    <citation type="journal article" date="2019" name="Int. J. Syst. Evol. Microbiol.">
        <title>The Global Catalogue of Microorganisms (GCM) 10K type strain sequencing project: providing services to taxonomists for standard genome sequencing and annotation.</title>
        <authorList>
            <consortium name="The Broad Institute Genomics Platform"/>
            <consortium name="The Broad Institute Genome Sequencing Center for Infectious Disease"/>
            <person name="Wu L."/>
            <person name="Ma J."/>
        </authorList>
    </citation>
    <scope>NUCLEOTIDE SEQUENCE [LARGE SCALE GENOMIC DNA]</scope>
    <source>
        <strain evidence="3">CGMCC 4.1434</strain>
    </source>
</reference>
<gene>
    <name evidence="2" type="ORF">ACFPRA_10090</name>
</gene>
<feature type="domain" description="Colicin D immunity protein" evidence="1">
    <location>
        <begin position="1"/>
        <end position="86"/>
    </location>
</feature>
<organism evidence="2 3">
    <name type="scientific">Sporosarcina soli</name>
    <dbReference type="NCBI Taxonomy" id="334736"/>
    <lineage>
        <taxon>Bacteria</taxon>
        <taxon>Bacillati</taxon>
        <taxon>Bacillota</taxon>
        <taxon>Bacilli</taxon>
        <taxon>Bacillales</taxon>
        <taxon>Caryophanaceae</taxon>
        <taxon>Sporosarcina</taxon>
    </lineage>
</organism>
<dbReference type="Proteomes" id="UP001596109">
    <property type="component" value="Unassembled WGS sequence"/>
</dbReference>
<proteinExistence type="predicted"/>
<evidence type="ECO:0000313" key="3">
    <source>
        <dbReference type="Proteomes" id="UP001596109"/>
    </source>
</evidence>
<dbReference type="InterPro" id="IPR036471">
    <property type="entry name" value="Colicin_D_sf"/>
</dbReference>
<keyword evidence="3" id="KW-1185">Reference proteome</keyword>
<evidence type="ECO:0000259" key="1">
    <source>
        <dbReference type="Pfam" id="PF09204"/>
    </source>
</evidence>
<evidence type="ECO:0000313" key="2">
    <source>
        <dbReference type="EMBL" id="MFC5589239.1"/>
    </source>
</evidence>
<accession>A0ABW0TJX9</accession>
<name>A0ABW0TJX9_9BACL</name>
<dbReference type="Pfam" id="PF09204">
    <property type="entry name" value="Colicin_immun"/>
    <property type="match status" value="1"/>
</dbReference>
<sequence>MDVNKYKKLMVDFLEEKLSADEFQTQYFKVFKESDDIMAKPLFEILNGVFESADCYWHDCLPGQETTFEISEQQLRKEINEALIKLNNLLHSR</sequence>
<comment type="caution">
    <text evidence="2">The sequence shown here is derived from an EMBL/GenBank/DDBJ whole genome shotgun (WGS) entry which is preliminary data.</text>
</comment>
<protein>
    <submittedName>
        <fullName evidence="2">Colicin immunity domain-containing protein</fullName>
    </submittedName>
</protein>
<dbReference type="InterPro" id="IPR015287">
    <property type="entry name" value="Colicin_D_immunity_dom"/>
</dbReference>